<feature type="region of interest" description="Disordered" evidence="3">
    <location>
        <begin position="1"/>
        <end position="24"/>
    </location>
</feature>
<proteinExistence type="predicted"/>
<evidence type="ECO:0000256" key="1">
    <source>
        <dbReference type="ARBA" id="ARBA00022630"/>
    </source>
</evidence>
<dbReference type="Pfam" id="PF02525">
    <property type="entry name" value="Flavodoxin_2"/>
    <property type="match status" value="1"/>
</dbReference>
<gene>
    <name evidence="5" type="ORF">RF679_04470</name>
</gene>
<evidence type="ECO:0000313" key="6">
    <source>
        <dbReference type="Proteomes" id="UP001181355"/>
    </source>
</evidence>
<keyword evidence="1" id="KW-0285">Flavoprotein</keyword>
<dbReference type="InterPro" id="IPR029039">
    <property type="entry name" value="Flavoprotein-like_sf"/>
</dbReference>
<protein>
    <submittedName>
        <fullName evidence="5">NAD(P)H-dependent oxidoreductase</fullName>
        <ecNumber evidence="5">1.-.-.-</ecNumber>
    </submittedName>
</protein>
<organism evidence="5 6">
    <name type="scientific">Undibacterium cyanobacteriorum</name>
    <dbReference type="NCBI Taxonomy" id="3073561"/>
    <lineage>
        <taxon>Bacteria</taxon>
        <taxon>Pseudomonadati</taxon>
        <taxon>Pseudomonadota</taxon>
        <taxon>Betaproteobacteria</taxon>
        <taxon>Burkholderiales</taxon>
        <taxon>Oxalobacteraceae</taxon>
        <taxon>Undibacterium</taxon>
    </lineage>
</organism>
<dbReference type="Proteomes" id="UP001181355">
    <property type="component" value="Chromosome"/>
</dbReference>
<evidence type="ECO:0000259" key="4">
    <source>
        <dbReference type="Pfam" id="PF02525"/>
    </source>
</evidence>
<dbReference type="SUPFAM" id="SSF52218">
    <property type="entry name" value="Flavoproteins"/>
    <property type="match status" value="1"/>
</dbReference>
<dbReference type="RefSeq" id="WP_309483019.1">
    <property type="nucleotide sequence ID" value="NZ_CP133720.1"/>
</dbReference>
<reference evidence="5" key="1">
    <citation type="submission" date="2023-09" db="EMBL/GenBank/DDBJ databases">
        <title>Undibacterium sp. 20NA77.5 isolated from freshwater.</title>
        <authorList>
            <person name="Le V."/>
            <person name="Ko S.-R."/>
            <person name="Ahn C.-Y."/>
            <person name="Oh H.-M."/>
        </authorList>
    </citation>
    <scope>NUCLEOTIDE SEQUENCE</scope>
    <source>
        <strain evidence="5">20NA77.5</strain>
    </source>
</reference>
<keyword evidence="2" id="KW-0288">FMN</keyword>
<accession>A0ABY9RLI3</accession>
<keyword evidence="5" id="KW-0560">Oxidoreductase</keyword>
<dbReference type="PANTHER" id="PTHR43278:SF4">
    <property type="entry name" value="NAD(P)H-DEPENDENT FMN-CONTAINING OXIDOREDUCTASE YWQN-RELATED"/>
    <property type="match status" value="1"/>
</dbReference>
<name>A0ABY9RLI3_9BURK</name>
<dbReference type="InterPro" id="IPR051796">
    <property type="entry name" value="ISF_SsuE-like"/>
</dbReference>
<dbReference type="Gene3D" id="3.40.50.360">
    <property type="match status" value="1"/>
</dbReference>
<keyword evidence="6" id="KW-1185">Reference proteome</keyword>
<feature type="compositionally biased region" description="Polar residues" evidence="3">
    <location>
        <begin position="1"/>
        <end position="22"/>
    </location>
</feature>
<dbReference type="EC" id="1.-.-.-" evidence="5"/>
<evidence type="ECO:0000313" key="5">
    <source>
        <dbReference type="EMBL" id="WMW81540.1"/>
    </source>
</evidence>
<feature type="domain" description="Flavodoxin-like fold" evidence="4">
    <location>
        <begin position="35"/>
        <end position="195"/>
    </location>
</feature>
<dbReference type="PANTHER" id="PTHR43278">
    <property type="entry name" value="NAD(P)H-DEPENDENT FMN-CONTAINING OXIDOREDUCTASE YWQN-RELATED"/>
    <property type="match status" value="1"/>
</dbReference>
<dbReference type="GO" id="GO:0016491">
    <property type="term" value="F:oxidoreductase activity"/>
    <property type="evidence" value="ECO:0007669"/>
    <property type="project" value="UniProtKB-KW"/>
</dbReference>
<dbReference type="InterPro" id="IPR003680">
    <property type="entry name" value="Flavodoxin_fold"/>
</dbReference>
<sequence length="214" mass="23972">MSSNNIGSKFNNQMNNEAASNSDMDEAPGAKKIHFLFVLSSSRSDGNTAQLARYAASFLDSNVQQTWVSLQELDLPEFVDQRHQGNGHYMMPSGNALALLQATLNATDVVLVTPLYWYSLPTLAKRYLDHWSGWMRVADLQFREKMSGKRLWNITVLSDEDTSYASTLVSSLELTAGYMQMKWQGSLLGYGNRPGDIMQHEPSLISASQYFLQA</sequence>
<evidence type="ECO:0000256" key="2">
    <source>
        <dbReference type="ARBA" id="ARBA00022643"/>
    </source>
</evidence>
<evidence type="ECO:0000256" key="3">
    <source>
        <dbReference type="SAM" id="MobiDB-lite"/>
    </source>
</evidence>
<dbReference type="EMBL" id="CP133720">
    <property type="protein sequence ID" value="WMW81540.1"/>
    <property type="molecule type" value="Genomic_DNA"/>
</dbReference>